<dbReference type="RefSeq" id="WP_388348975.1">
    <property type="nucleotide sequence ID" value="NZ_JBIAFJ010000018.1"/>
</dbReference>
<evidence type="ECO:0000313" key="3">
    <source>
        <dbReference type="Proteomes" id="UP001601197"/>
    </source>
</evidence>
<feature type="compositionally biased region" description="Basic and acidic residues" evidence="1">
    <location>
        <begin position="45"/>
        <end position="56"/>
    </location>
</feature>
<evidence type="ECO:0000313" key="2">
    <source>
        <dbReference type="EMBL" id="MFE9171812.1"/>
    </source>
</evidence>
<feature type="region of interest" description="Disordered" evidence="1">
    <location>
        <begin position="35"/>
        <end position="83"/>
    </location>
</feature>
<protein>
    <submittedName>
        <fullName evidence="2">Uncharacterized protein</fullName>
    </submittedName>
</protein>
<keyword evidence="3" id="KW-1185">Reference proteome</keyword>
<proteinExistence type="predicted"/>
<accession>A0ABW6KX88</accession>
<evidence type="ECO:0000256" key="1">
    <source>
        <dbReference type="SAM" id="MobiDB-lite"/>
    </source>
</evidence>
<dbReference type="EMBL" id="JBIAFJ010000018">
    <property type="protein sequence ID" value="MFE9171812.1"/>
    <property type="molecule type" value="Genomic_DNA"/>
</dbReference>
<dbReference type="Proteomes" id="UP001601197">
    <property type="component" value="Unassembled WGS sequence"/>
</dbReference>
<reference evidence="2 3" key="1">
    <citation type="submission" date="2024-10" db="EMBL/GenBank/DDBJ databases">
        <title>The Natural Products Discovery Center: Release of the First 8490 Sequenced Strains for Exploring Actinobacteria Biosynthetic Diversity.</title>
        <authorList>
            <person name="Kalkreuter E."/>
            <person name="Kautsar S.A."/>
            <person name="Yang D."/>
            <person name="Bader C.D."/>
            <person name="Teijaro C.N."/>
            <person name="Fluegel L."/>
            <person name="Davis C.M."/>
            <person name="Simpson J.R."/>
            <person name="Lauterbach L."/>
            <person name="Steele A.D."/>
            <person name="Gui C."/>
            <person name="Meng S."/>
            <person name="Li G."/>
            <person name="Viehrig K."/>
            <person name="Ye F."/>
            <person name="Su P."/>
            <person name="Kiefer A.F."/>
            <person name="Nichols A."/>
            <person name="Cepeda A.J."/>
            <person name="Yan W."/>
            <person name="Fan B."/>
            <person name="Jiang Y."/>
            <person name="Adhikari A."/>
            <person name="Zheng C.-J."/>
            <person name="Schuster L."/>
            <person name="Cowan T.M."/>
            <person name="Smanski M.J."/>
            <person name="Chevrette M.G."/>
            <person name="De Carvalho L.P.S."/>
            <person name="Shen B."/>
        </authorList>
    </citation>
    <scope>NUCLEOTIDE SEQUENCE [LARGE SCALE GENOMIC DNA]</scope>
    <source>
        <strain evidence="2 3">NPDC007147</strain>
    </source>
</reference>
<sequence length="83" mass="8667">MLTFTLGTNCLIVMEEQRSAAADVQVLVARHRADGRDGLSWPHSDGLKRPHPEIDRGGVTVSSGPGCRCEPAPPASSGGMIAA</sequence>
<comment type="caution">
    <text evidence="2">The sequence shown here is derived from an EMBL/GenBank/DDBJ whole genome shotgun (WGS) entry which is preliminary data.</text>
</comment>
<organism evidence="2 3">
    <name type="scientific">Streptomyces kebangsaanensis</name>
    <dbReference type="NCBI Taxonomy" id="864058"/>
    <lineage>
        <taxon>Bacteria</taxon>
        <taxon>Bacillati</taxon>
        <taxon>Actinomycetota</taxon>
        <taxon>Actinomycetes</taxon>
        <taxon>Kitasatosporales</taxon>
        <taxon>Streptomycetaceae</taxon>
        <taxon>Streptomyces</taxon>
    </lineage>
</organism>
<gene>
    <name evidence="2" type="ORF">ACFYNZ_20290</name>
</gene>
<name>A0ABW6KX88_9ACTN</name>